<reference evidence="9 10" key="1">
    <citation type="submission" date="2024-03" db="EMBL/GenBank/DDBJ databases">
        <authorList>
            <person name="Gkanogiannis A."/>
            <person name="Becerra Lopez-Lavalle L."/>
        </authorList>
    </citation>
    <scope>NUCLEOTIDE SEQUENCE [LARGE SCALE GENOMIC DNA]</scope>
</reference>
<evidence type="ECO:0000256" key="7">
    <source>
        <dbReference type="SAM" id="SignalP"/>
    </source>
</evidence>
<evidence type="ECO:0000313" key="10">
    <source>
        <dbReference type="Proteomes" id="UP001642487"/>
    </source>
</evidence>
<keyword evidence="3 6" id="KW-0805">Transcription regulation</keyword>
<evidence type="ECO:0000256" key="6">
    <source>
        <dbReference type="RuleBase" id="RU367028"/>
    </source>
</evidence>
<comment type="subcellular location">
    <subcellularLocation>
        <location evidence="1 6">Nucleus</location>
    </subcellularLocation>
</comment>
<dbReference type="Pfam" id="PF04844">
    <property type="entry name" value="Ovate"/>
    <property type="match status" value="1"/>
</dbReference>
<evidence type="ECO:0000256" key="5">
    <source>
        <dbReference type="ARBA" id="ARBA00023242"/>
    </source>
</evidence>
<keyword evidence="2 6" id="KW-0678">Repressor</keyword>
<dbReference type="InterPro" id="IPR038933">
    <property type="entry name" value="Ovate"/>
</dbReference>
<keyword evidence="10" id="KW-1185">Reference proteome</keyword>
<keyword evidence="5 6" id="KW-0539">Nucleus</keyword>
<dbReference type="PROSITE" id="PS51754">
    <property type="entry name" value="OVATE"/>
    <property type="match status" value="1"/>
</dbReference>
<dbReference type="PANTHER" id="PTHR33057:SF90">
    <property type="entry name" value="TRANSCRIPTION REPRESSOR OFP7"/>
    <property type="match status" value="1"/>
</dbReference>
<dbReference type="InterPro" id="IPR006458">
    <property type="entry name" value="Ovate_C"/>
</dbReference>
<accession>A0ABP0XWV8</accession>
<evidence type="ECO:0000259" key="8">
    <source>
        <dbReference type="PROSITE" id="PS51754"/>
    </source>
</evidence>
<proteinExistence type="predicted"/>
<keyword evidence="4 6" id="KW-0804">Transcription</keyword>
<evidence type="ECO:0000256" key="4">
    <source>
        <dbReference type="ARBA" id="ARBA00023163"/>
    </source>
</evidence>
<feature type="chain" id="PRO_5046612765" description="Transcription repressor" evidence="7">
    <location>
        <begin position="18"/>
        <end position="328"/>
    </location>
</feature>
<evidence type="ECO:0000256" key="2">
    <source>
        <dbReference type="ARBA" id="ARBA00022491"/>
    </source>
</evidence>
<dbReference type="NCBIfam" id="TIGR01568">
    <property type="entry name" value="A_thal_3678"/>
    <property type="match status" value="1"/>
</dbReference>
<dbReference type="EMBL" id="OZ021745">
    <property type="protein sequence ID" value="CAK9312643.1"/>
    <property type="molecule type" value="Genomic_DNA"/>
</dbReference>
<name>A0ABP0XWV8_9ROSI</name>
<keyword evidence="7" id="KW-0732">Signal</keyword>
<evidence type="ECO:0000256" key="3">
    <source>
        <dbReference type="ARBA" id="ARBA00023015"/>
    </source>
</evidence>
<feature type="domain" description="OVATE" evidence="8">
    <location>
        <begin position="260"/>
        <end position="319"/>
    </location>
</feature>
<gene>
    <name evidence="9" type="ORF">CITCOLO1_LOCUS4337</name>
</gene>
<evidence type="ECO:0000256" key="1">
    <source>
        <dbReference type="ARBA" id="ARBA00004123"/>
    </source>
</evidence>
<protein>
    <recommendedName>
        <fullName evidence="6">Transcription repressor</fullName>
    </recommendedName>
    <alternativeName>
        <fullName evidence="6">Ovate family protein</fullName>
    </alternativeName>
</protein>
<dbReference type="PANTHER" id="PTHR33057">
    <property type="entry name" value="TRANSCRIPTION REPRESSOR OFP7-RELATED"/>
    <property type="match status" value="1"/>
</dbReference>
<organism evidence="9 10">
    <name type="scientific">Citrullus colocynthis</name>
    <name type="common">colocynth</name>
    <dbReference type="NCBI Taxonomy" id="252529"/>
    <lineage>
        <taxon>Eukaryota</taxon>
        <taxon>Viridiplantae</taxon>
        <taxon>Streptophyta</taxon>
        <taxon>Embryophyta</taxon>
        <taxon>Tracheophyta</taxon>
        <taxon>Spermatophyta</taxon>
        <taxon>Magnoliopsida</taxon>
        <taxon>eudicotyledons</taxon>
        <taxon>Gunneridae</taxon>
        <taxon>Pentapetalae</taxon>
        <taxon>rosids</taxon>
        <taxon>fabids</taxon>
        <taxon>Cucurbitales</taxon>
        <taxon>Cucurbitaceae</taxon>
        <taxon>Benincaseae</taxon>
        <taxon>Citrullus</taxon>
    </lineage>
</organism>
<feature type="signal peptide" evidence="7">
    <location>
        <begin position="1"/>
        <end position="17"/>
    </location>
</feature>
<evidence type="ECO:0000313" key="9">
    <source>
        <dbReference type="EMBL" id="CAK9312643.1"/>
    </source>
</evidence>
<dbReference type="Proteomes" id="UP001642487">
    <property type="component" value="Chromosome 11"/>
</dbReference>
<sequence length="328" mass="37605">MNAFDLAIYLYLCFVVAYKAKEKKNSEIMQYSSSICCVPLCSLLSRIPSWLLNRNRAIRRPSSSLLSMARSFKLKFRLFISSFRFFRRKHLHALSLPKTPTPENFHYKKQISASPKSCYSCFPSPPPSTPVDFFADPSTEKSSVCISCKLKSYARENGLLQVKENRAGTEHEISGEENQRSFPFSWITRKTSKIKKKLKKAGLKSKPFMANGYRGEECEGTEALVNSSISFSDDGSPVKKSERASCLRKFKGKMGESFVQVKRSKEPQEDFKRSMVQMILEKEIFEAKGLEELLQCYLALNSPEYHRVIVGAFSKVWEFLFYDSHSNK</sequence>
<comment type="function">
    <text evidence="6">Transcriptional repressor that regulates multiple aspects of plant growth and development.</text>
</comment>